<dbReference type="SUPFAM" id="SSF54768">
    <property type="entry name" value="dsRNA-binding domain-like"/>
    <property type="match status" value="1"/>
</dbReference>
<dbReference type="OrthoDB" id="786951at2759"/>
<dbReference type="PROSITE" id="PS50137">
    <property type="entry name" value="DS_RBD"/>
    <property type="match status" value="1"/>
</dbReference>
<dbReference type="EMBL" id="CM002292">
    <property type="protein sequence ID" value="ESW22784.1"/>
    <property type="molecule type" value="Genomic_DNA"/>
</dbReference>
<feature type="compositionally biased region" description="Polar residues" evidence="2">
    <location>
        <begin position="40"/>
        <end position="55"/>
    </location>
</feature>
<sequence>MSSQTAKVLDRTRQISMETRVPKLAVNLKHLPPIEPSLIPNHSSNSKGKLNSGCSRATAKAVKGKPRVGTKLGASDKDIVKEPSLGMTNIVVEEASSISSNQNSKSCGTPTTSPTQTQTQEGMKKGTARSNLYKTCAANHWKPPIFDCCIEEGPSHKRMFTFKVIIEIQASKNTLECYGAPHRKKKEAADHAAEGALFYLQYIGYAVKNQ</sequence>
<dbReference type="SMR" id="V7BXY9"/>
<dbReference type="AlphaFoldDB" id="V7BXY9"/>
<evidence type="ECO:0000256" key="1">
    <source>
        <dbReference type="PROSITE-ProRule" id="PRU00266"/>
    </source>
</evidence>
<dbReference type="InterPro" id="IPR014720">
    <property type="entry name" value="dsRBD_dom"/>
</dbReference>
<dbReference type="eggNOG" id="ENOG502S4Z9">
    <property type="taxonomic scope" value="Eukaryota"/>
</dbReference>
<gene>
    <name evidence="4" type="ORF">PHAVU_005G180800g</name>
</gene>
<keyword evidence="5" id="KW-1185">Reference proteome</keyword>
<proteinExistence type="predicted"/>
<dbReference type="SMART" id="SM00358">
    <property type="entry name" value="DSRM"/>
    <property type="match status" value="1"/>
</dbReference>
<dbReference type="GO" id="GO:0003723">
    <property type="term" value="F:RNA binding"/>
    <property type="evidence" value="ECO:0007669"/>
    <property type="project" value="UniProtKB-UniRule"/>
</dbReference>
<dbReference type="Proteomes" id="UP000000226">
    <property type="component" value="Chromosome 5"/>
</dbReference>
<evidence type="ECO:0000256" key="2">
    <source>
        <dbReference type="SAM" id="MobiDB-lite"/>
    </source>
</evidence>
<dbReference type="STRING" id="3885.V7BXY9"/>
<evidence type="ECO:0000259" key="3">
    <source>
        <dbReference type="PROSITE" id="PS50137"/>
    </source>
</evidence>
<evidence type="ECO:0000313" key="4">
    <source>
        <dbReference type="EMBL" id="ESW22784.1"/>
    </source>
</evidence>
<feature type="compositionally biased region" description="Low complexity" evidence="2">
    <location>
        <begin position="96"/>
        <end position="120"/>
    </location>
</feature>
<accession>V7BXY9</accession>
<protein>
    <recommendedName>
        <fullName evidence="3">DRBM domain-containing protein</fullName>
    </recommendedName>
</protein>
<dbReference type="Pfam" id="PF14709">
    <property type="entry name" value="DND1_DSRM"/>
    <property type="match status" value="1"/>
</dbReference>
<feature type="domain" description="DRBM" evidence="3">
    <location>
        <begin position="127"/>
        <end position="202"/>
    </location>
</feature>
<dbReference type="Gramene" id="ESW22784">
    <property type="protein sequence ID" value="ESW22784"/>
    <property type="gene ID" value="PHAVU_005G180800g"/>
</dbReference>
<evidence type="ECO:0000313" key="5">
    <source>
        <dbReference type="Proteomes" id="UP000000226"/>
    </source>
</evidence>
<name>V7BXY9_PHAVU</name>
<dbReference type="Gene3D" id="3.30.160.20">
    <property type="match status" value="1"/>
</dbReference>
<organism evidence="4 5">
    <name type="scientific">Phaseolus vulgaris</name>
    <name type="common">Kidney bean</name>
    <name type="synonym">French bean</name>
    <dbReference type="NCBI Taxonomy" id="3885"/>
    <lineage>
        <taxon>Eukaryota</taxon>
        <taxon>Viridiplantae</taxon>
        <taxon>Streptophyta</taxon>
        <taxon>Embryophyta</taxon>
        <taxon>Tracheophyta</taxon>
        <taxon>Spermatophyta</taxon>
        <taxon>Magnoliopsida</taxon>
        <taxon>eudicotyledons</taxon>
        <taxon>Gunneridae</taxon>
        <taxon>Pentapetalae</taxon>
        <taxon>rosids</taxon>
        <taxon>fabids</taxon>
        <taxon>Fabales</taxon>
        <taxon>Fabaceae</taxon>
        <taxon>Papilionoideae</taxon>
        <taxon>50 kb inversion clade</taxon>
        <taxon>NPAAA clade</taxon>
        <taxon>indigoferoid/millettioid clade</taxon>
        <taxon>Phaseoleae</taxon>
        <taxon>Phaseolus</taxon>
    </lineage>
</organism>
<reference evidence="5" key="1">
    <citation type="journal article" date="2014" name="Nat. Genet.">
        <title>A reference genome for common bean and genome-wide analysis of dual domestications.</title>
        <authorList>
            <person name="Schmutz J."/>
            <person name="McClean P.E."/>
            <person name="Mamidi S."/>
            <person name="Wu G.A."/>
            <person name="Cannon S.B."/>
            <person name="Grimwood J."/>
            <person name="Jenkins J."/>
            <person name="Shu S."/>
            <person name="Song Q."/>
            <person name="Chavarro C."/>
            <person name="Torres-Torres M."/>
            <person name="Geffroy V."/>
            <person name="Moghaddam S.M."/>
            <person name="Gao D."/>
            <person name="Abernathy B."/>
            <person name="Barry K."/>
            <person name="Blair M."/>
            <person name="Brick M.A."/>
            <person name="Chovatia M."/>
            <person name="Gepts P."/>
            <person name="Goodstein D.M."/>
            <person name="Gonzales M."/>
            <person name="Hellsten U."/>
            <person name="Hyten D.L."/>
            <person name="Jia G."/>
            <person name="Kelly J.D."/>
            <person name="Kudrna D."/>
            <person name="Lee R."/>
            <person name="Richard M.M."/>
            <person name="Miklas P.N."/>
            <person name="Osorno J.M."/>
            <person name="Rodrigues J."/>
            <person name="Thareau V."/>
            <person name="Urrea C.A."/>
            <person name="Wang M."/>
            <person name="Yu Y."/>
            <person name="Zhang M."/>
            <person name="Wing R.A."/>
            <person name="Cregan P.B."/>
            <person name="Rokhsar D.S."/>
            <person name="Jackson S.A."/>
        </authorList>
    </citation>
    <scope>NUCLEOTIDE SEQUENCE [LARGE SCALE GENOMIC DNA]</scope>
    <source>
        <strain evidence="5">cv. G19833</strain>
    </source>
</reference>
<keyword evidence="1" id="KW-0694">RNA-binding</keyword>
<feature type="region of interest" description="Disordered" evidence="2">
    <location>
        <begin position="37"/>
        <end position="70"/>
    </location>
</feature>
<feature type="region of interest" description="Disordered" evidence="2">
    <location>
        <begin position="95"/>
        <end position="126"/>
    </location>
</feature>